<evidence type="ECO:0000313" key="2">
    <source>
        <dbReference type="Proteomes" id="UP000831290"/>
    </source>
</evidence>
<dbReference type="KEGG" id="fbm:MQE35_09005"/>
<dbReference type="Gene3D" id="3.40.50.2000">
    <property type="entry name" value="Glycogen Phosphorylase B"/>
    <property type="match status" value="1"/>
</dbReference>
<dbReference type="AlphaFoldDB" id="A0A9E7CU48"/>
<evidence type="ECO:0000313" key="1">
    <source>
        <dbReference type="EMBL" id="UOB19421.1"/>
    </source>
</evidence>
<evidence type="ECO:0008006" key="3">
    <source>
        <dbReference type="Google" id="ProtNLM"/>
    </source>
</evidence>
<dbReference type="RefSeq" id="WP_255846037.1">
    <property type="nucleotide sequence ID" value="NZ_CP094358.1"/>
</dbReference>
<sequence length="451" mass="53334">MKNICFIANYYKTGVFIEIAKGLMQYGLRPYWIVPNFKQYISLKTHFHEDRLLYIGKKEVLASKTEAREFDLKINELIHGDRVLRYESEKWKFKYLAKLKDLYYVFIEKNQIQFIFGELTWAHELVAYRLTLQAVNLNCEYLNPHTIRIPNRRFAFFSDEFQSKIKEVNVELATPASTRIINLEKPSYLALNNKILNNKRTIEYNLTKLKNFIFRTNQDSNDPTLYNSAFTLFKIRTKEIYNRIVFKNFVKETKIEELPQNKSFILFTLHKQPEASIDVIGRYYENQLELITNIWRILPQEYILLVKEHSNAIGDRSVSFYKKVKSLKNVILIEHREDSHKILEKTEAVFTVSGTIAYEAALKGIYAYTFAPTFFNKLNACRKVSWSTYRNIKSFKELSISTKNDNRIKFSDWLFSNSFEGIMSDAFSDPRCMEKENILKLVNAFLKVTKC</sequence>
<proteinExistence type="predicted"/>
<gene>
    <name evidence="1" type="ORF">MQE35_09005</name>
</gene>
<reference evidence="1" key="1">
    <citation type="submission" date="2022-03" db="EMBL/GenBank/DDBJ databases">
        <title>Description of Abyssus ytuae gen. nov., sp. nov., a novel member of the family Flavobacteriaceae isolated from the sediment of Mariana Trench.</title>
        <authorList>
            <person name="Zhang J."/>
            <person name="Xu X."/>
        </authorList>
    </citation>
    <scope>NUCLEOTIDE SEQUENCE</scope>
    <source>
        <strain evidence="1">MT3330</strain>
    </source>
</reference>
<dbReference type="EMBL" id="CP094358">
    <property type="protein sequence ID" value="UOB19421.1"/>
    <property type="molecule type" value="Genomic_DNA"/>
</dbReference>
<organism evidence="1 2">
    <name type="scientific">Abyssalbus ytuae</name>
    <dbReference type="NCBI Taxonomy" id="2926907"/>
    <lineage>
        <taxon>Bacteria</taxon>
        <taxon>Pseudomonadati</taxon>
        <taxon>Bacteroidota</taxon>
        <taxon>Flavobacteriia</taxon>
        <taxon>Flavobacteriales</taxon>
        <taxon>Flavobacteriaceae</taxon>
        <taxon>Abyssalbus</taxon>
    </lineage>
</organism>
<protein>
    <recommendedName>
        <fullName evidence="3">Capsule polysaccharide biosynthesis protein</fullName>
    </recommendedName>
</protein>
<dbReference type="Proteomes" id="UP000831290">
    <property type="component" value="Chromosome"/>
</dbReference>
<keyword evidence="2" id="KW-1185">Reference proteome</keyword>
<name>A0A9E7CU48_9FLAO</name>
<accession>A0A9E7CU48</accession>